<evidence type="ECO:0000313" key="2">
    <source>
        <dbReference type="Proteomes" id="UP000033740"/>
    </source>
</evidence>
<dbReference type="AlphaFoldDB" id="A0A0F0LJ36"/>
<dbReference type="PATRIC" id="fig|582680.6.peg.2854"/>
<dbReference type="Gene3D" id="2.40.160.20">
    <property type="match status" value="1"/>
</dbReference>
<dbReference type="EMBL" id="JYIX01000037">
    <property type="protein sequence ID" value="KJL32310.1"/>
    <property type="molecule type" value="Genomic_DNA"/>
</dbReference>
<keyword evidence="2" id="KW-1185">Reference proteome</keyword>
<evidence type="ECO:0000313" key="1">
    <source>
        <dbReference type="EMBL" id="KJL32310.1"/>
    </source>
</evidence>
<proteinExistence type="predicted"/>
<comment type="caution">
    <text evidence="1">The sequence shown here is derived from an EMBL/GenBank/DDBJ whole genome shotgun (WGS) entry which is preliminary data.</text>
</comment>
<name>A0A0F0LJ36_9MICO</name>
<dbReference type="Pfam" id="PF11578">
    <property type="entry name" value="DUF3237"/>
    <property type="match status" value="1"/>
</dbReference>
<protein>
    <submittedName>
        <fullName evidence="1">Uncharacterized protein</fullName>
    </submittedName>
</protein>
<dbReference type="RefSeq" id="WP_045272819.1">
    <property type="nucleotide sequence ID" value="NZ_JYIX01000037.1"/>
</dbReference>
<sequence length="159" mass="17834">MTEPLIKPGFEFCFELRCRVDDALPLGGSTFGEGLHFAKVSGGTVTGPRLRGVVLDSGGDWWNGQGLTVTLDARYVISADVTAGRAAVEVVNRGIWRTDEPTFERMLQGEDISERDLYYRTAFVFRTEHPELRWLTVSQFVGYARAEPGFVIIRVFRLT</sequence>
<dbReference type="STRING" id="582680.RS86_02782"/>
<reference evidence="1 2" key="1">
    <citation type="submission" date="2015-02" db="EMBL/GenBank/DDBJ databases">
        <title>Draft genome sequences of ten Microbacterium spp. with emphasis on heavy metal contaminated environments.</title>
        <authorList>
            <person name="Corretto E."/>
        </authorList>
    </citation>
    <scope>NUCLEOTIDE SEQUENCE [LARGE SCALE GENOMIC DNA]</scope>
    <source>
        <strain evidence="1 2">ARN176</strain>
    </source>
</reference>
<dbReference type="PANTHER" id="PTHR37315:SF1">
    <property type="entry name" value="UPF0311 PROTEIN BLR7842"/>
    <property type="match status" value="1"/>
</dbReference>
<accession>A0A0F0LJ36</accession>
<dbReference type="Proteomes" id="UP000033740">
    <property type="component" value="Unassembled WGS sequence"/>
</dbReference>
<gene>
    <name evidence="1" type="ORF">RS86_02782</name>
</gene>
<dbReference type="PANTHER" id="PTHR37315">
    <property type="entry name" value="UPF0311 PROTEIN BLR7842"/>
    <property type="match status" value="1"/>
</dbReference>
<dbReference type="InterPro" id="IPR020915">
    <property type="entry name" value="UPF0311"/>
</dbReference>
<organism evidence="1 2">
    <name type="scientific">Microbacterium azadirachtae</name>
    <dbReference type="NCBI Taxonomy" id="582680"/>
    <lineage>
        <taxon>Bacteria</taxon>
        <taxon>Bacillati</taxon>
        <taxon>Actinomycetota</taxon>
        <taxon>Actinomycetes</taxon>
        <taxon>Micrococcales</taxon>
        <taxon>Microbacteriaceae</taxon>
        <taxon>Microbacterium</taxon>
    </lineage>
</organism>